<feature type="domain" description="HTH luxR-type" evidence="5">
    <location>
        <begin position="7"/>
        <end position="72"/>
    </location>
</feature>
<keyword evidence="4" id="KW-0812">Transmembrane</keyword>
<gene>
    <name evidence="6" type="ORF">GCM10011380_18400</name>
</gene>
<dbReference type="Proteomes" id="UP000623067">
    <property type="component" value="Unassembled WGS sequence"/>
</dbReference>
<evidence type="ECO:0000313" key="6">
    <source>
        <dbReference type="EMBL" id="GGB29224.1"/>
    </source>
</evidence>
<dbReference type="RefSeq" id="WP_188658466.1">
    <property type="nucleotide sequence ID" value="NZ_BMIH01000002.1"/>
</dbReference>
<keyword evidence="1" id="KW-0805">Transcription regulation</keyword>
<dbReference type="PANTHER" id="PTHR44688">
    <property type="entry name" value="DNA-BINDING TRANSCRIPTIONAL ACTIVATOR DEVR_DOSR"/>
    <property type="match status" value="1"/>
</dbReference>
<dbReference type="InterPro" id="IPR000792">
    <property type="entry name" value="Tscrpt_reg_LuxR_C"/>
</dbReference>
<dbReference type="PANTHER" id="PTHR44688:SF16">
    <property type="entry name" value="DNA-BINDING TRANSCRIPTIONAL ACTIVATOR DEVR_DOSR"/>
    <property type="match status" value="1"/>
</dbReference>
<dbReference type="GO" id="GO:0006355">
    <property type="term" value="P:regulation of DNA-templated transcription"/>
    <property type="evidence" value="ECO:0007669"/>
    <property type="project" value="InterPro"/>
</dbReference>
<keyword evidence="2" id="KW-0238">DNA-binding</keyword>
<dbReference type="Pfam" id="PF00196">
    <property type="entry name" value="GerE"/>
    <property type="match status" value="1"/>
</dbReference>
<evidence type="ECO:0000256" key="1">
    <source>
        <dbReference type="ARBA" id="ARBA00023015"/>
    </source>
</evidence>
<evidence type="ECO:0000256" key="3">
    <source>
        <dbReference type="ARBA" id="ARBA00023163"/>
    </source>
</evidence>
<dbReference type="EMBL" id="BMIH01000002">
    <property type="protein sequence ID" value="GGB29224.1"/>
    <property type="molecule type" value="Genomic_DNA"/>
</dbReference>
<evidence type="ECO:0000256" key="2">
    <source>
        <dbReference type="ARBA" id="ARBA00023125"/>
    </source>
</evidence>
<accession>A0A916T3P4</accession>
<dbReference type="Gene3D" id="1.10.10.10">
    <property type="entry name" value="Winged helix-like DNA-binding domain superfamily/Winged helix DNA-binding domain"/>
    <property type="match status" value="1"/>
</dbReference>
<evidence type="ECO:0000313" key="7">
    <source>
        <dbReference type="Proteomes" id="UP000623067"/>
    </source>
</evidence>
<sequence>MDTADRTDSALDRLSPREREVLTLIARGHDAKSAAQALGISVHTVNDRLLGARRKLGATTSREAARRLAGAVPQLLGPEPMGLAQGGEDRLAGPRPVSRAVTAWWWPILIAGVSLMLFLTVTAAAFWLSPDRAIVPPVDAPTSRPRVIATEPRAGASIPAGEFDLVVRYDRAMQPDSFSYVQRVAGTFPDCIGKPRLLRDGRTFVYRCRADAGRRYEVWFNDDTYRNFRGTNGAAAEPHTLTFTSAAW</sequence>
<comment type="caution">
    <text evidence="6">The sequence shown here is derived from an EMBL/GenBank/DDBJ whole genome shotgun (WGS) entry which is preliminary data.</text>
</comment>
<evidence type="ECO:0000256" key="4">
    <source>
        <dbReference type="SAM" id="Phobius"/>
    </source>
</evidence>
<keyword evidence="7" id="KW-1185">Reference proteome</keyword>
<protein>
    <recommendedName>
        <fullName evidence="5">HTH luxR-type domain-containing protein</fullName>
    </recommendedName>
</protein>
<dbReference type="SUPFAM" id="SSF46894">
    <property type="entry name" value="C-terminal effector domain of the bipartite response regulators"/>
    <property type="match status" value="1"/>
</dbReference>
<evidence type="ECO:0000259" key="5">
    <source>
        <dbReference type="PROSITE" id="PS50043"/>
    </source>
</evidence>
<proteinExistence type="predicted"/>
<feature type="transmembrane region" description="Helical" evidence="4">
    <location>
        <begin position="104"/>
        <end position="128"/>
    </location>
</feature>
<keyword evidence="4" id="KW-1133">Transmembrane helix</keyword>
<keyword evidence="4" id="KW-0472">Membrane</keyword>
<dbReference type="CDD" id="cd06170">
    <property type="entry name" value="LuxR_C_like"/>
    <property type="match status" value="1"/>
</dbReference>
<reference evidence="6" key="1">
    <citation type="journal article" date="2014" name="Int. J. Syst. Evol. Microbiol.">
        <title>Complete genome sequence of Corynebacterium casei LMG S-19264T (=DSM 44701T), isolated from a smear-ripened cheese.</title>
        <authorList>
            <consortium name="US DOE Joint Genome Institute (JGI-PGF)"/>
            <person name="Walter F."/>
            <person name="Albersmeier A."/>
            <person name="Kalinowski J."/>
            <person name="Ruckert C."/>
        </authorList>
    </citation>
    <scope>NUCLEOTIDE SEQUENCE</scope>
    <source>
        <strain evidence="6">CGMCC 1.15330</strain>
    </source>
</reference>
<dbReference type="InterPro" id="IPR016032">
    <property type="entry name" value="Sig_transdc_resp-reg_C-effctor"/>
</dbReference>
<dbReference type="InterPro" id="IPR036388">
    <property type="entry name" value="WH-like_DNA-bd_sf"/>
</dbReference>
<organism evidence="6 7">
    <name type="scientific">Sphingomonas metalli</name>
    <dbReference type="NCBI Taxonomy" id="1779358"/>
    <lineage>
        <taxon>Bacteria</taxon>
        <taxon>Pseudomonadati</taxon>
        <taxon>Pseudomonadota</taxon>
        <taxon>Alphaproteobacteria</taxon>
        <taxon>Sphingomonadales</taxon>
        <taxon>Sphingomonadaceae</taxon>
        <taxon>Sphingomonas</taxon>
    </lineage>
</organism>
<name>A0A916T3P4_9SPHN</name>
<dbReference type="PRINTS" id="PR00038">
    <property type="entry name" value="HTHLUXR"/>
</dbReference>
<keyword evidence="3" id="KW-0804">Transcription</keyword>
<dbReference type="SMART" id="SM00421">
    <property type="entry name" value="HTH_LUXR"/>
    <property type="match status" value="1"/>
</dbReference>
<dbReference type="PROSITE" id="PS50043">
    <property type="entry name" value="HTH_LUXR_2"/>
    <property type="match status" value="1"/>
</dbReference>
<dbReference type="AlphaFoldDB" id="A0A916T3P4"/>
<dbReference type="GO" id="GO:0003677">
    <property type="term" value="F:DNA binding"/>
    <property type="evidence" value="ECO:0007669"/>
    <property type="project" value="UniProtKB-KW"/>
</dbReference>
<reference evidence="6" key="2">
    <citation type="submission" date="2020-09" db="EMBL/GenBank/DDBJ databases">
        <authorList>
            <person name="Sun Q."/>
            <person name="Zhou Y."/>
        </authorList>
    </citation>
    <scope>NUCLEOTIDE SEQUENCE</scope>
    <source>
        <strain evidence="6">CGMCC 1.15330</strain>
    </source>
</reference>